<dbReference type="Proteomes" id="UP001497623">
    <property type="component" value="Unassembled WGS sequence"/>
</dbReference>
<evidence type="ECO:0000256" key="2">
    <source>
        <dbReference type="ARBA" id="ARBA00008778"/>
    </source>
</evidence>
<dbReference type="Gene3D" id="2.30.29.30">
    <property type="entry name" value="Pleckstrin-homology domain (PH domain)/Phosphotyrosine-binding domain (PTB)"/>
    <property type="match status" value="1"/>
</dbReference>
<dbReference type="SUPFAM" id="SSF50729">
    <property type="entry name" value="PH domain-like"/>
    <property type="match status" value="1"/>
</dbReference>
<dbReference type="InterPro" id="IPR031953">
    <property type="entry name" value="mRNA_decap_C"/>
</dbReference>
<dbReference type="PANTHER" id="PTHR16290:SF0">
    <property type="entry name" value="DECAPPING PROTEIN 1, ISOFORM A"/>
    <property type="match status" value="1"/>
</dbReference>
<feature type="region of interest" description="Disordered" evidence="6">
    <location>
        <begin position="223"/>
        <end position="249"/>
    </location>
</feature>
<feature type="non-terminal residue" evidence="8">
    <location>
        <position position="462"/>
    </location>
</feature>
<name>A0AAV2RQG3_MEGNR</name>
<dbReference type="CDD" id="cd09804">
    <property type="entry name" value="Dcp1"/>
    <property type="match status" value="1"/>
</dbReference>
<dbReference type="GO" id="GO:0000290">
    <property type="term" value="P:deadenylation-dependent decapping of nuclear-transcribed mRNA"/>
    <property type="evidence" value="ECO:0007669"/>
    <property type="project" value="InterPro"/>
</dbReference>
<dbReference type="GO" id="GO:0008047">
    <property type="term" value="F:enzyme activator activity"/>
    <property type="evidence" value="ECO:0007669"/>
    <property type="project" value="InterPro"/>
</dbReference>
<feature type="domain" description="mRNA-decapping enzyme C-terminal" evidence="7">
    <location>
        <begin position="422"/>
        <end position="458"/>
    </location>
</feature>
<sequence>MDGNRDAIRLNSVRRIDPHVSNIVDSANRTALYSYQEGDESWVKTDVEGTLMVYTRVAPPHNMATIINRLNKSNFIEPLTSTCDIQIKSPYLLFRNTKGIIYGIWFSDEEDVQRIADAISEKMKEEVPSHSVVSGTSVPASVMTHPVAAAAVAGGVSGGDIMSMLSRAHGEFASKCQGQQQQTTAPVSTHNDVVKPSPVRVQAGEQNTVADFFAKVSGATSGSMTGLGGGGPLPSPSNPPGGHSQSTVPVVSAHNPVLQKLFLGAVSVGGAVQMPPTGDLTPSNPIPIPGAAPGQAGAAVGGNVGVPPAAAPISLTELEGRFKDNLRVGTLQPLQPQLQQQLYSVPLSQSDHPSLLSPQVFTTSRLAEGGSTPPTSNPIHPTTRIFPGLLTPGTAAALDMRPLNGSQESLHDFNMTPGQTVTPLTQEQLVQAFTLLLKKDDFVKQLHQAYVQVLNQSLKGCL</sequence>
<dbReference type="GO" id="GO:0031087">
    <property type="term" value="P:deadenylation-independent decapping of nuclear-transcribed mRNA"/>
    <property type="evidence" value="ECO:0007669"/>
    <property type="project" value="TreeGrafter"/>
</dbReference>
<reference evidence="8 9" key="1">
    <citation type="submission" date="2024-05" db="EMBL/GenBank/DDBJ databases">
        <authorList>
            <person name="Wallberg A."/>
        </authorList>
    </citation>
    <scope>NUCLEOTIDE SEQUENCE [LARGE SCALE GENOMIC DNA]</scope>
</reference>
<dbReference type="EMBL" id="CAXKWB010027419">
    <property type="protein sequence ID" value="CAL4131815.1"/>
    <property type="molecule type" value="Genomic_DNA"/>
</dbReference>
<dbReference type="AlphaFoldDB" id="A0AAV2RQG3"/>
<dbReference type="GO" id="GO:0000184">
    <property type="term" value="P:nuclear-transcribed mRNA catabolic process, nonsense-mediated decay"/>
    <property type="evidence" value="ECO:0007669"/>
    <property type="project" value="UniProtKB-KW"/>
</dbReference>
<evidence type="ECO:0000313" key="8">
    <source>
        <dbReference type="EMBL" id="CAL4131815.1"/>
    </source>
</evidence>
<dbReference type="InterPro" id="IPR010334">
    <property type="entry name" value="Dcp1"/>
</dbReference>
<proteinExistence type="inferred from homology"/>
<keyword evidence="5" id="KW-0866">Nonsense-mediated mRNA decay</keyword>
<evidence type="ECO:0000313" key="9">
    <source>
        <dbReference type="Proteomes" id="UP001497623"/>
    </source>
</evidence>
<keyword evidence="3" id="KW-0963">Cytoplasm</keyword>
<comment type="similarity">
    <text evidence="2">Belongs to the DCP1 family.</text>
</comment>
<evidence type="ECO:0000256" key="3">
    <source>
        <dbReference type="ARBA" id="ARBA00022490"/>
    </source>
</evidence>
<evidence type="ECO:0000256" key="1">
    <source>
        <dbReference type="ARBA" id="ARBA00004496"/>
    </source>
</evidence>
<organism evidence="8 9">
    <name type="scientific">Meganyctiphanes norvegica</name>
    <name type="common">Northern krill</name>
    <name type="synonym">Thysanopoda norvegica</name>
    <dbReference type="NCBI Taxonomy" id="48144"/>
    <lineage>
        <taxon>Eukaryota</taxon>
        <taxon>Metazoa</taxon>
        <taxon>Ecdysozoa</taxon>
        <taxon>Arthropoda</taxon>
        <taxon>Crustacea</taxon>
        <taxon>Multicrustacea</taxon>
        <taxon>Malacostraca</taxon>
        <taxon>Eumalacostraca</taxon>
        <taxon>Eucarida</taxon>
        <taxon>Euphausiacea</taxon>
        <taxon>Euphausiidae</taxon>
        <taxon>Meganyctiphanes</taxon>
    </lineage>
</organism>
<evidence type="ECO:0000256" key="6">
    <source>
        <dbReference type="SAM" id="MobiDB-lite"/>
    </source>
</evidence>
<keyword evidence="4" id="KW-0507">mRNA processing</keyword>
<comment type="subcellular location">
    <subcellularLocation>
        <location evidence="1">Cytoplasm</location>
    </subcellularLocation>
</comment>
<dbReference type="Pfam" id="PF16741">
    <property type="entry name" value="mRNA_decap_C"/>
    <property type="match status" value="1"/>
</dbReference>
<accession>A0AAV2RQG3</accession>
<dbReference type="Gene3D" id="6.10.140.2030">
    <property type="match status" value="1"/>
</dbReference>
<evidence type="ECO:0000256" key="5">
    <source>
        <dbReference type="ARBA" id="ARBA00023161"/>
    </source>
</evidence>
<dbReference type="PANTHER" id="PTHR16290">
    <property type="entry name" value="TRANSCRIPTION FACTOR SMIF DECAPPING ENZYME DCP1"/>
    <property type="match status" value="1"/>
</dbReference>
<keyword evidence="9" id="KW-1185">Reference proteome</keyword>
<dbReference type="GO" id="GO:0000932">
    <property type="term" value="C:P-body"/>
    <property type="evidence" value="ECO:0007669"/>
    <property type="project" value="TreeGrafter"/>
</dbReference>
<protein>
    <recommendedName>
        <fullName evidence="7">mRNA-decapping enzyme C-terminal domain-containing protein</fullName>
    </recommendedName>
</protein>
<evidence type="ECO:0000256" key="4">
    <source>
        <dbReference type="ARBA" id="ARBA00022664"/>
    </source>
</evidence>
<dbReference type="GO" id="GO:0003729">
    <property type="term" value="F:mRNA binding"/>
    <property type="evidence" value="ECO:0007669"/>
    <property type="project" value="TreeGrafter"/>
</dbReference>
<dbReference type="GO" id="GO:0006397">
    <property type="term" value="P:mRNA processing"/>
    <property type="evidence" value="ECO:0007669"/>
    <property type="project" value="UniProtKB-KW"/>
</dbReference>
<dbReference type="Pfam" id="PF06058">
    <property type="entry name" value="DCP1"/>
    <property type="match status" value="1"/>
</dbReference>
<gene>
    <name evidence="8" type="ORF">MNOR_LOCUS26864</name>
</gene>
<evidence type="ECO:0000259" key="7">
    <source>
        <dbReference type="Pfam" id="PF16741"/>
    </source>
</evidence>
<comment type="caution">
    <text evidence="8">The sequence shown here is derived from an EMBL/GenBank/DDBJ whole genome shotgun (WGS) entry which is preliminary data.</text>
</comment>
<dbReference type="InterPro" id="IPR011993">
    <property type="entry name" value="PH-like_dom_sf"/>
</dbReference>